<evidence type="ECO:0000259" key="9">
    <source>
        <dbReference type="PROSITE" id="PS50850"/>
    </source>
</evidence>
<dbReference type="PRINTS" id="PR01036">
    <property type="entry name" value="TCRTETB"/>
</dbReference>
<name>A0ABP9H842_9ACTN</name>
<feature type="compositionally biased region" description="Gly residues" evidence="7">
    <location>
        <begin position="1"/>
        <end position="10"/>
    </location>
</feature>
<evidence type="ECO:0000313" key="11">
    <source>
        <dbReference type="Proteomes" id="UP001500466"/>
    </source>
</evidence>
<dbReference type="Gene3D" id="1.20.1720.10">
    <property type="entry name" value="Multidrug resistance protein D"/>
    <property type="match status" value="1"/>
</dbReference>
<keyword evidence="3" id="KW-1003">Cell membrane</keyword>
<evidence type="ECO:0000256" key="5">
    <source>
        <dbReference type="ARBA" id="ARBA00022989"/>
    </source>
</evidence>
<protein>
    <submittedName>
        <fullName evidence="10">MFS transporter</fullName>
    </submittedName>
</protein>
<feature type="transmembrane region" description="Helical" evidence="8">
    <location>
        <begin position="288"/>
        <end position="314"/>
    </location>
</feature>
<feature type="transmembrane region" description="Helical" evidence="8">
    <location>
        <begin position="98"/>
        <end position="117"/>
    </location>
</feature>
<feature type="transmembrane region" description="Helical" evidence="8">
    <location>
        <begin position="219"/>
        <end position="238"/>
    </location>
</feature>
<dbReference type="InterPro" id="IPR004638">
    <property type="entry name" value="EmrB-like"/>
</dbReference>
<dbReference type="SUPFAM" id="SSF46785">
    <property type="entry name" value="Winged helix' DNA-binding domain"/>
    <property type="match status" value="1"/>
</dbReference>
<keyword evidence="11" id="KW-1185">Reference proteome</keyword>
<organism evidence="10 11">
    <name type="scientific">Yinghuangia aomiensis</name>
    <dbReference type="NCBI Taxonomy" id="676205"/>
    <lineage>
        <taxon>Bacteria</taxon>
        <taxon>Bacillati</taxon>
        <taxon>Actinomycetota</taxon>
        <taxon>Actinomycetes</taxon>
        <taxon>Kitasatosporales</taxon>
        <taxon>Streptomycetaceae</taxon>
        <taxon>Yinghuangia</taxon>
    </lineage>
</organism>
<feature type="transmembrane region" description="Helical" evidence="8">
    <location>
        <begin position="492"/>
        <end position="511"/>
    </location>
</feature>
<keyword evidence="4 8" id="KW-0812">Transmembrane</keyword>
<dbReference type="EMBL" id="BAABHS010000009">
    <property type="protein sequence ID" value="GAA4963605.1"/>
    <property type="molecule type" value="Genomic_DNA"/>
</dbReference>
<keyword evidence="5 8" id="KW-1133">Transmembrane helix</keyword>
<dbReference type="NCBIfam" id="TIGR00711">
    <property type="entry name" value="efflux_EmrB"/>
    <property type="match status" value="1"/>
</dbReference>
<accession>A0ABP9H842</accession>
<feature type="transmembrane region" description="Helical" evidence="8">
    <location>
        <begin position="352"/>
        <end position="369"/>
    </location>
</feature>
<comment type="subcellular location">
    <subcellularLocation>
        <location evidence="1">Cell membrane</location>
        <topology evidence="1">Multi-pass membrane protein</topology>
    </subcellularLocation>
</comment>
<dbReference type="PANTHER" id="PTHR23501:SF197">
    <property type="entry name" value="COMD"/>
    <property type="match status" value="1"/>
</dbReference>
<evidence type="ECO:0000256" key="8">
    <source>
        <dbReference type="SAM" id="Phobius"/>
    </source>
</evidence>
<gene>
    <name evidence="10" type="ORF">GCM10023205_29400</name>
</gene>
<comment type="caution">
    <text evidence="10">The sequence shown here is derived from an EMBL/GenBank/DDBJ whole genome shotgun (WGS) entry which is preliminary data.</text>
</comment>
<evidence type="ECO:0000256" key="2">
    <source>
        <dbReference type="ARBA" id="ARBA00022448"/>
    </source>
</evidence>
<dbReference type="PANTHER" id="PTHR23501">
    <property type="entry name" value="MAJOR FACILITATOR SUPERFAMILY"/>
    <property type="match status" value="1"/>
</dbReference>
<feature type="transmembrane region" description="Helical" evidence="8">
    <location>
        <begin position="156"/>
        <end position="174"/>
    </location>
</feature>
<dbReference type="RefSeq" id="WP_345675889.1">
    <property type="nucleotide sequence ID" value="NZ_BAABHS010000009.1"/>
</dbReference>
<evidence type="ECO:0000256" key="7">
    <source>
        <dbReference type="SAM" id="MobiDB-lite"/>
    </source>
</evidence>
<dbReference type="InterPro" id="IPR020846">
    <property type="entry name" value="MFS_dom"/>
</dbReference>
<dbReference type="Gene3D" id="1.10.10.10">
    <property type="entry name" value="Winged helix-like DNA-binding domain superfamily/Winged helix DNA-binding domain"/>
    <property type="match status" value="1"/>
</dbReference>
<feature type="transmembrane region" description="Helical" evidence="8">
    <location>
        <begin position="326"/>
        <end position="345"/>
    </location>
</feature>
<sequence>MPESRGGGGTTSSPQVETAAGPPTQRPQKLWLIFTGLMLGMLVAALDQTIVSTALPTIVGDLGGLNHLSWVVTAYLLASTVSTPLWGKLGDLIGRKTLFQASIVIFLIGSVLCGIAQNMGELIAFRGIQGLGGGGLMVLSQAIIGDVVPPRERGRYTGLFGAVFGVTSVAGPLLGGFFVDNLSWRWVFYINLPIGALALIVIAFALHTDVTRGKPRIDYSGIVLLAAATTCLVLLSTFGGTTYPWLSGEIIGLGVAAVILLALFVVVERRAAEPVLPLHLFAQPIFRITAAIGFVVGFAMMGALSFLPLFMQVVNGASPTESGLRLLPMMAGLLIASIGSGQLITRWGRYKIFPIVGTAVMAVGMFLLSRMDEFTTTTASSLSMFVFGFGLGLVMQVIVLAVQNSVDYRDLGAATSGATFFRSIGGSFGAAIFGTIFNARLNGHIEQARTSGLQLPPGVDPKSVASSPDALAKLPPAAHQTFIHAYAQSLQTVFLIASIIIVAAFVLSLFLKEIPLRQATSADTLDAYRNASRSSVEEVERALTQIAHRENGWARYERMIARADVDISVPCAFGLVQLDHFGPIEDTALAKKLHEPIDSVRKYAAQLQDAGHAATDAEGRLALTASGHDIVERLVDARRELLAQVTADLSPEEHAELTALLRKMARLTTDTTRDHLVGEAPRHGA</sequence>
<evidence type="ECO:0000256" key="3">
    <source>
        <dbReference type="ARBA" id="ARBA00022475"/>
    </source>
</evidence>
<dbReference type="SUPFAM" id="SSF103473">
    <property type="entry name" value="MFS general substrate transporter"/>
    <property type="match status" value="1"/>
</dbReference>
<dbReference type="InterPro" id="IPR036388">
    <property type="entry name" value="WH-like_DNA-bd_sf"/>
</dbReference>
<evidence type="ECO:0000256" key="4">
    <source>
        <dbReference type="ARBA" id="ARBA00022692"/>
    </source>
</evidence>
<feature type="region of interest" description="Disordered" evidence="7">
    <location>
        <begin position="1"/>
        <end position="24"/>
    </location>
</feature>
<dbReference type="Pfam" id="PF07690">
    <property type="entry name" value="MFS_1"/>
    <property type="match status" value="1"/>
</dbReference>
<feature type="transmembrane region" description="Helical" evidence="8">
    <location>
        <begin position="381"/>
        <end position="402"/>
    </location>
</feature>
<dbReference type="InterPro" id="IPR036259">
    <property type="entry name" value="MFS_trans_sf"/>
</dbReference>
<feature type="transmembrane region" description="Helical" evidence="8">
    <location>
        <begin position="30"/>
        <end position="55"/>
    </location>
</feature>
<dbReference type="PROSITE" id="PS50850">
    <property type="entry name" value="MFS"/>
    <property type="match status" value="1"/>
</dbReference>
<feature type="transmembrane region" description="Helical" evidence="8">
    <location>
        <begin position="186"/>
        <end position="207"/>
    </location>
</feature>
<feature type="transmembrane region" description="Helical" evidence="8">
    <location>
        <begin position="250"/>
        <end position="267"/>
    </location>
</feature>
<evidence type="ECO:0000256" key="1">
    <source>
        <dbReference type="ARBA" id="ARBA00004651"/>
    </source>
</evidence>
<feature type="domain" description="Major facilitator superfamily (MFS) profile" evidence="9">
    <location>
        <begin position="33"/>
        <end position="515"/>
    </location>
</feature>
<evidence type="ECO:0000256" key="6">
    <source>
        <dbReference type="ARBA" id="ARBA00023136"/>
    </source>
</evidence>
<evidence type="ECO:0000313" key="10">
    <source>
        <dbReference type="EMBL" id="GAA4963605.1"/>
    </source>
</evidence>
<dbReference type="Proteomes" id="UP001500466">
    <property type="component" value="Unassembled WGS sequence"/>
</dbReference>
<dbReference type="Gene3D" id="1.20.1250.20">
    <property type="entry name" value="MFS general substrate transporter like domains"/>
    <property type="match status" value="1"/>
</dbReference>
<reference evidence="11" key="1">
    <citation type="journal article" date="2019" name="Int. J. Syst. Evol. Microbiol.">
        <title>The Global Catalogue of Microorganisms (GCM) 10K type strain sequencing project: providing services to taxonomists for standard genome sequencing and annotation.</title>
        <authorList>
            <consortium name="The Broad Institute Genomics Platform"/>
            <consortium name="The Broad Institute Genome Sequencing Center for Infectious Disease"/>
            <person name="Wu L."/>
            <person name="Ma J."/>
        </authorList>
    </citation>
    <scope>NUCLEOTIDE SEQUENCE [LARGE SCALE GENOMIC DNA]</scope>
    <source>
        <strain evidence="11">JCM 17986</strain>
    </source>
</reference>
<dbReference type="InterPro" id="IPR036390">
    <property type="entry name" value="WH_DNA-bd_sf"/>
</dbReference>
<dbReference type="InterPro" id="IPR011701">
    <property type="entry name" value="MFS"/>
</dbReference>
<feature type="transmembrane region" description="Helical" evidence="8">
    <location>
        <begin position="67"/>
        <end position="86"/>
    </location>
</feature>
<keyword evidence="2" id="KW-0813">Transport</keyword>
<proteinExistence type="predicted"/>
<keyword evidence="6 8" id="KW-0472">Membrane</keyword>
<dbReference type="CDD" id="cd17502">
    <property type="entry name" value="MFS_Azr1_MDR_like"/>
    <property type="match status" value="1"/>
</dbReference>
<feature type="transmembrane region" description="Helical" evidence="8">
    <location>
        <begin position="123"/>
        <end position="144"/>
    </location>
</feature>